<evidence type="ECO:0000256" key="2">
    <source>
        <dbReference type="ARBA" id="ARBA00004687"/>
    </source>
</evidence>
<dbReference type="GO" id="GO:0016020">
    <property type="term" value="C:membrane"/>
    <property type="evidence" value="ECO:0007669"/>
    <property type="project" value="GOC"/>
</dbReference>
<dbReference type="GO" id="GO:0000009">
    <property type="term" value="F:alpha-1,6-mannosyltransferase activity"/>
    <property type="evidence" value="ECO:0007669"/>
    <property type="project" value="InterPro"/>
</dbReference>
<comment type="caution">
    <text evidence="12">The sequence shown here is derived from an EMBL/GenBank/DDBJ whole genome shotgun (WGS) entry which is preliminary data.</text>
</comment>
<evidence type="ECO:0000256" key="8">
    <source>
        <dbReference type="ARBA" id="ARBA00022989"/>
    </source>
</evidence>
<reference evidence="12" key="1">
    <citation type="journal article" date="2014" name="Int. J. Syst. Evol. Microbiol.">
        <title>Complete genome sequence of Corynebacterium casei LMG S-19264T (=DSM 44701T), isolated from a smear-ripened cheese.</title>
        <authorList>
            <consortium name="US DOE Joint Genome Institute (JGI-PGF)"/>
            <person name="Walter F."/>
            <person name="Albersmeier A."/>
            <person name="Kalinowski J."/>
            <person name="Ruckert C."/>
        </authorList>
    </citation>
    <scope>NUCLEOTIDE SEQUENCE</scope>
    <source>
        <strain evidence="12">JCM 4988</strain>
    </source>
</reference>
<feature type="transmembrane region" description="Helical" evidence="11">
    <location>
        <begin position="55"/>
        <end position="77"/>
    </location>
</feature>
<keyword evidence="4" id="KW-0328">Glycosyltransferase</keyword>
<feature type="transmembrane region" description="Helical" evidence="11">
    <location>
        <begin position="257"/>
        <end position="276"/>
    </location>
</feature>
<keyword evidence="9 11" id="KW-0472">Membrane</keyword>
<comment type="pathway">
    <text evidence="2">Glycolipid biosynthesis; glycosylphosphatidylinositol-anchor biosynthesis.</text>
</comment>
<keyword evidence="8 11" id="KW-1133">Transmembrane helix</keyword>
<proteinExistence type="predicted"/>
<keyword evidence="7" id="KW-0256">Endoplasmic reticulum</keyword>
<keyword evidence="3" id="KW-0337">GPI-anchor biosynthesis</keyword>
<feature type="transmembrane region" description="Helical" evidence="11">
    <location>
        <begin position="345"/>
        <end position="363"/>
    </location>
</feature>
<evidence type="ECO:0000256" key="4">
    <source>
        <dbReference type="ARBA" id="ARBA00022676"/>
    </source>
</evidence>
<name>A0A918QK90_9ACTN</name>
<dbReference type="EMBL" id="BMWG01000025">
    <property type="protein sequence ID" value="GGZ56327.1"/>
    <property type="molecule type" value="Genomic_DNA"/>
</dbReference>
<feature type="compositionally biased region" description="Pro residues" evidence="10">
    <location>
        <begin position="10"/>
        <end position="26"/>
    </location>
</feature>
<feature type="transmembrane region" description="Helical" evidence="11">
    <location>
        <begin position="392"/>
        <end position="408"/>
    </location>
</feature>
<evidence type="ECO:0000256" key="7">
    <source>
        <dbReference type="ARBA" id="ARBA00022824"/>
    </source>
</evidence>
<feature type="transmembrane region" description="Helical" evidence="11">
    <location>
        <begin position="369"/>
        <end position="385"/>
    </location>
</feature>
<dbReference type="GO" id="GO:0006506">
    <property type="term" value="P:GPI anchor biosynthetic process"/>
    <property type="evidence" value="ECO:0007669"/>
    <property type="project" value="UniProtKB-KW"/>
</dbReference>
<accession>A0A918QK90</accession>
<protein>
    <submittedName>
        <fullName evidence="12">Membrane protein</fullName>
    </submittedName>
</protein>
<comment type="subcellular location">
    <subcellularLocation>
        <location evidence="1">Endoplasmic reticulum membrane</location>
        <topology evidence="1">Multi-pass membrane protein</topology>
    </subcellularLocation>
</comment>
<keyword evidence="6 11" id="KW-0812">Transmembrane</keyword>
<dbReference type="AlphaFoldDB" id="A0A918QK90"/>
<dbReference type="Proteomes" id="UP000630936">
    <property type="component" value="Unassembled WGS sequence"/>
</dbReference>
<keyword evidence="5" id="KW-0808">Transferase</keyword>
<feature type="transmembrane region" description="Helical" evidence="11">
    <location>
        <begin position="317"/>
        <end position="338"/>
    </location>
</feature>
<evidence type="ECO:0000256" key="11">
    <source>
        <dbReference type="SAM" id="Phobius"/>
    </source>
</evidence>
<dbReference type="InterPro" id="IPR007315">
    <property type="entry name" value="PIG-V/Gpi18"/>
</dbReference>
<dbReference type="RefSeq" id="WP_229869411.1">
    <property type="nucleotide sequence ID" value="NZ_BMWG01000025.1"/>
</dbReference>
<keyword evidence="13" id="KW-1185">Reference proteome</keyword>
<evidence type="ECO:0000256" key="9">
    <source>
        <dbReference type="ARBA" id="ARBA00023136"/>
    </source>
</evidence>
<evidence type="ECO:0000256" key="6">
    <source>
        <dbReference type="ARBA" id="ARBA00022692"/>
    </source>
</evidence>
<reference evidence="12" key="2">
    <citation type="submission" date="2020-09" db="EMBL/GenBank/DDBJ databases">
        <authorList>
            <person name="Sun Q."/>
            <person name="Ohkuma M."/>
        </authorList>
    </citation>
    <scope>NUCLEOTIDE SEQUENCE</scope>
    <source>
        <strain evidence="12">JCM 4988</strain>
    </source>
</reference>
<evidence type="ECO:0000256" key="3">
    <source>
        <dbReference type="ARBA" id="ARBA00022502"/>
    </source>
</evidence>
<evidence type="ECO:0000256" key="10">
    <source>
        <dbReference type="SAM" id="MobiDB-lite"/>
    </source>
</evidence>
<evidence type="ECO:0000313" key="13">
    <source>
        <dbReference type="Proteomes" id="UP000630936"/>
    </source>
</evidence>
<evidence type="ECO:0000313" key="12">
    <source>
        <dbReference type="EMBL" id="GGZ56327.1"/>
    </source>
</evidence>
<sequence length="418" mass="44796">MANQTQTDLRPPPAPAPAPVPAPLPRPARRTEGRTGVRTGVRAGARHTGLARTAWSVLAVYAVSTAVHLLVLAAMTAPHGPGVRERLVAWDGLLYISIAEDGYPHGLTRDQDGELTGNNLAFFPLFPLLARWLHRLTGIDAGSAALLVAHLSLLGALLAVHRLLIRLYGPRTATIGLVLLAGAQPMALTFLMAYSESLFLALAAASLLFAHRRHWLTAGALALLAGLTRPAALALVLALACAVLLEIRRTGRLSRRPLAALALACSGTPAYLAWVGNRSGQLNAWFEIQQAGWGTHWDNGAAFADFLTGAFLRSGEWVPLSTAVLLIAAVCATALAWRRDAWPPLLVYGTTVLVLTLGQSNFYHSKLRLLVPAVLFLIPLARALARASDRSVVVVLTMSTLFGSWYGAHMLTTWRYAI</sequence>
<dbReference type="GO" id="GO:0004376">
    <property type="term" value="F:GPI mannosyltransferase activity"/>
    <property type="evidence" value="ECO:0007669"/>
    <property type="project" value="InterPro"/>
</dbReference>
<feature type="transmembrane region" description="Helical" evidence="11">
    <location>
        <begin position="141"/>
        <end position="160"/>
    </location>
</feature>
<evidence type="ECO:0000256" key="1">
    <source>
        <dbReference type="ARBA" id="ARBA00004477"/>
    </source>
</evidence>
<organism evidence="12 13">
    <name type="scientific">Streptomyces inusitatus</name>
    <dbReference type="NCBI Taxonomy" id="68221"/>
    <lineage>
        <taxon>Bacteria</taxon>
        <taxon>Bacillati</taxon>
        <taxon>Actinomycetota</taxon>
        <taxon>Actinomycetes</taxon>
        <taxon>Kitasatosporales</taxon>
        <taxon>Streptomycetaceae</taxon>
        <taxon>Streptomyces</taxon>
    </lineage>
</organism>
<gene>
    <name evidence="12" type="ORF">GCM10010387_57920</name>
</gene>
<dbReference type="PANTHER" id="PTHR12468">
    <property type="entry name" value="GPI MANNOSYLTRANSFERASE 2"/>
    <property type="match status" value="1"/>
</dbReference>
<feature type="region of interest" description="Disordered" evidence="10">
    <location>
        <begin position="1"/>
        <end position="39"/>
    </location>
</feature>
<dbReference type="PANTHER" id="PTHR12468:SF2">
    <property type="entry name" value="GPI MANNOSYLTRANSFERASE 2"/>
    <property type="match status" value="1"/>
</dbReference>
<evidence type="ECO:0000256" key="5">
    <source>
        <dbReference type="ARBA" id="ARBA00022679"/>
    </source>
</evidence>
<feature type="transmembrane region" description="Helical" evidence="11">
    <location>
        <begin position="215"/>
        <end position="245"/>
    </location>
</feature>